<dbReference type="SMART" id="SM00130">
    <property type="entry name" value="KR"/>
    <property type="match status" value="1"/>
</dbReference>
<dbReference type="CDD" id="cd00033">
    <property type="entry name" value="CCP"/>
    <property type="match status" value="1"/>
</dbReference>
<reference evidence="23" key="1">
    <citation type="submission" date="2025-08" db="UniProtKB">
        <authorList>
            <consortium name="RefSeq"/>
        </authorList>
    </citation>
    <scope>IDENTIFICATION</scope>
    <source>
        <tissue evidence="23">Whole sample</tissue>
    </source>
</reference>
<dbReference type="SMART" id="SM00254">
    <property type="entry name" value="ShKT"/>
    <property type="match status" value="2"/>
</dbReference>
<feature type="active site" evidence="13">
    <location>
        <position position="275"/>
    </location>
</feature>
<feature type="domain" description="Sushi" evidence="19">
    <location>
        <begin position="1087"/>
        <end position="1144"/>
    </location>
</feature>
<keyword evidence="3 13" id="KW-0645">Protease</keyword>
<dbReference type="InterPro" id="IPR013806">
    <property type="entry name" value="Kringle-like"/>
</dbReference>
<comment type="caution">
    <text evidence="10">Lacks conserved residue(s) required for the propagation of feature annotation.</text>
</comment>
<dbReference type="Gene3D" id="2.10.70.10">
    <property type="entry name" value="Complement Module, domain 1"/>
    <property type="match status" value="1"/>
</dbReference>
<evidence type="ECO:0000256" key="3">
    <source>
        <dbReference type="ARBA" id="ARBA00022670"/>
    </source>
</evidence>
<dbReference type="InterPro" id="IPR035976">
    <property type="entry name" value="Sushi/SCR/CCP_sf"/>
</dbReference>
<dbReference type="InterPro" id="IPR000001">
    <property type="entry name" value="Kringle"/>
</dbReference>
<dbReference type="SMART" id="SM00034">
    <property type="entry name" value="CLECT"/>
    <property type="match status" value="1"/>
</dbReference>
<feature type="domain" description="Peptidase M12A" evidence="21">
    <location>
        <begin position="171"/>
        <end position="381"/>
    </location>
</feature>
<keyword evidence="4 13" id="KW-0479">Metal-binding</keyword>
<dbReference type="InterPro" id="IPR016186">
    <property type="entry name" value="C-type_lectin-like/link_sf"/>
</dbReference>
<dbReference type="SUPFAM" id="SSF49854">
    <property type="entry name" value="Spermadhesin, CUB domain"/>
    <property type="match status" value="1"/>
</dbReference>
<dbReference type="CDD" id="cd00041">
    <property type="entry name" value="CUB"/>
    <property type="match status" value="1"/>
</dbReference>
<keyword evidence="11" id="KW-0768">Sushi</keyword>
<dbReference type="PRINTS" id="PR00018">
    <property type="entry name" value="KRINGLE"/>
</dbReference>
<evidence type="ECO:0000259" key="17">
    <source>
        <dbReference type="PROSITE" id="PS50041"/>
    </source>
</evidence>
<feature type="region of interest" description="Disordered" evidence="15">
    <location>
        <begin position="55"/>
        <end position="89"/>
    </location>
</feature>
<evidence type="ECO:0000259" key="20">
    <source>
        <dbReference type="PROSITE" id="PS51670"/>
    </source>
</evidence>
<sequence>MHLFYLIAISSMLIVWSSCSTERSAFSPSASKRKDDLLKNILRSLIQDFHDHKADDAEANTELERSNEELDGNLSNGDGGNDDEGDVDDAHDYMVLGKKGDTNAAHDKRRNDHIKDAHKDKTEAVIQEQEEACNEYHRQKEMAIKHGRNPEEVPSPSVPCEMTTQRKRESARTKRFATLNPGIWDHGIVPYQFDADSLSDEEEQMGRIRAHNHYEYWTCLRFVPYTETTQEVYGLSHNNYLRHTSTGGCWSFVGNLVKKNGQNINCCKNDICVHELGHAFGLNHEQKNPLNDEYLSVHYSNIQEEYHSQYYESNIKRSQLFGYYDMSNVMHYGLYGFTTGGPTMSVFDKELEYLVRKTDPYQYYLFSEVSKITDCKGIKCSSVTLTCENAGYPAFIKNQCTCRCPEGLDPAMECRTRYDGDRMMATKWPSESFTILSTVQTGCPSGFYEGGLKQHHKDTAMSHTSSTFSADIISEPTSTTYKFCTKKETDESTTSTIWPTGKYCVYRQGGKCPEGFSFGYIQYDDMENPSDISGILPDGQFSTDSRFYFCCRSDGSSSTPIDMPSDEPFILFPTTKNCQEVSGMKWSKQYLRIKNDADLFHTSGDIPYITIAYTVNYKLFFCYYTALEFDETALYSRWSSTAFTLLQSSSGCPKGFESGQVVEHSYYSSISTFINDSALTSSGESLHYHFCTKPQTTPIGSKAEWGPGSYCILRAGGFCPNGFKDGMISMVDSQPPSGLSGVLPDGTFDTNLVLQFCCRNDGFTRNPLLPPNKEPFIVYKNGKTCQKVEDMSFEEGTFYAGTKYNAPTTSGHIPKISISSSKKVTFYTCYYYPTSYDCGETIHLSQNGQTSVDISSPGYPNSYPAGRTCFWNVIAPSGYKLKLDFDDFNIVSNTDGSCEDRLEIKHTLPGQFGLSYCGDRFENTVITEENQLGLTFQSSLRNSARGFSAKVALLNENGPSFCYTKKGENYRGTVDITRNYAKCLPWAEAKNCLSSTYNPMDLDDDLLNNYCRNPGHGTRPWCITNKYMCTRGYCDVCGIEKCHDIFNDCAERVSNALNCDDDPELQRGCRLSCNLCDQQQQPIVGSVTCNQPEVPRDATSEVLKDTYSVDETVEFTCETNSFEKQTATCLTDGSWSNSGFTCGRCRTGWVPYRGQCYKAFYDEVDRATAETQCFSENSAILASSRDIEENNFLTSLVQDGVSFWIGLKDKFWADGEPLGWTNYNSGDTKSCAYIKDGTGKWKGSSCNSAYYLPYVCSYAPQARKICEDASLNCLKYLNADARACTNDEFVWHTCPKTCGYCNKLEDRCSVPAPSLESNAELVTPEQSLGNGEYVEYRCKSGYSHTKGDLFRACKRGSGSLTGDEPVCEASNTVPERNNDVPLVPLGKILSSRYSYTGLNDMMEIKKSGKIVQWQFYSETNGIAALQVWRRTSVENRFSLIGQNEVSETYVGRIRTYVVPVDDQINVRSGDLIGIYFLNAEIPYERCNPATEGERYGSVMKSVSKKYKTSDWTVSSQYDFVNTNECRIIPLTAHVR</sequence>
<dbReference type="InterPro" id="IPR001506">
    <property type="entry name" value="Peptidase_M12A"/>
</dbReference>
<dbReference type="GeneID" id="111127870"/>
<dbReference type="SUPFAM" id="SSF55486">
    <property type="entry name" value="Metalloproteases ('zincins'), catalytic domain"/>
    <property type="match status" value="1"/>
</dbReference>
<comment type="cofactor">
    <cofactor evidence="13 14">
        <name>Zn(2+)</name>
        <dbReference type="ChEBI" id="CHEBI:29105"/>
    </cofactor>
    <text evidence="13 14">Binds 1 zinc ion per subunit.</text>
</comment>
<feature type="region of interest" description="Disordered" evidence="15">
    <location>
        <begin position="148"/>
        <end position="171"/>
    </location>
</feature>
<feature type="disulfide bond" evidence="10">
    <location>
        <begin position="1011"/>
        <end position="1034"/>
    </location>
</feature>
<dbReference type="PROSITE" id="PS00021">
    <property type="entry name" value="KRINGLE_1"/>
    <property type="match status" value="1"/>
</dbReference>
<dbReference type="Proteomes" id="UP000694844">
    <property type="component" value="Chromosome 4"/>
</dbReference>
<proteinExistence type="predicted"/>
<dbReference type="Pfam" id="PF00059">
    <property type="entry name" value="Lectin_C"/>
    <property type="match status" value="1"/>
</dbReference>
<evidence type="ECO:0000256" key="1">
    <source>
        <dbReference type="ARBA" id="ARBA00002657"/>
    </source>
</evidence>
<accession>A0A8B8DM76</accession>
<dbReference type="InterPro" id="IPR001304">
    <property type="entry name" value="C-type_lectin-like"/>
</dbReference>
<evidence type="ECO:0000313" key="23">
    <source>
        <dbReference type="RefSeq" id="XP_022328868.1"/>
    </source>
</evidence>
<dbReference type="OrthoDB" id="6131366at2759"/>
<dbReference type="Gene3D" id="3.10.100.10">
    <property type="entry name" value="Mannose-Binding Protein A, subunit A"/>
    <property type="match status" value="1"/>
</dbReference>
<dbReference type="SMART" id="SM00032">
    <property type="entry name" value="CCP"/>
    <property type="match status" value="2"/>
</dbReference>
<feature type="domain" description="Kringle" evidence="18">
    <location>
        <begin position="961"/>
        <end position="1042"/>
    </location>
</feature>
<organism evidence="22 23">
    <name type="scientific">Crassostrea virginica</name>
    <name type="common">Eastern oyster</name>
    <dbReference type="NCBI Taxonomy" id="6565"/>
    <lineage>
        <taxon>Eukaryota</taxon>
        <taxon>Metazoa</taxon>
        <taxon>Spiralia</taxon>
        <taxon>Lophotrochozoa</taxon>
        <taxon>Mollusca</taxon>
        <taxon>Bivalvia</taxon>
        <taxon>Autobranchia</taxon>
        <taxon>Pteriomorphia</taxon>
        <taxon>Ostreida</taxon>
        <taxon>Ostreoidea</taxon>
        <taxon>Ostreidae</taxon>
        <taxon>Crassostrea</taxon>
    </lineage>
</organism>
<dbReference type="GO" id="GO:0006508">
    <property type="term" value="P:proteolysis"/>
    <property type="evidence" value="ECO:0007669"/>
    <property type="project" value="UniProtKB-KW"/>
</dbReference>
<evidence type="ECO:0000256" key="8">
    <source>
        <dbReference type="ARBA" id="ARBA00023049"/>
    </source>
</evidence>
<dbReference type="GO" id="GO:0004222">
    <property type="term" value="F:metalloendopeptidase activity"/>
    <property type="evidence" value="ECO:0007669"/>
    <property type="project" value="UniProtKB-UniRule"/>
</dbReference>
<dbReference type="SMART" id="SM00235">
    <property type="entry name" value="ZnMc"/>
    <property type="match status" value="1"/>
</dbReference>
<evidence type="ECO:0000256" key="6">
    <source>
        <dbReference type="ARBA" id="ARBA00022801"/>
    </source>
</evidence>
<dbReference type="PRINTS" id="PR00480">
    <property type="entry name" value="ASTACIN"/>
</dbReference>
<dbReference type="PROSITE" id="PS51670">
    <property type="entry name" value="SHKT"/>
    <property type="match status" value="1"/>
</dbReference>
<feature type="binding site" evidence="13">
    <location>
        <position position="278"/>
    </location>
    <ligand>
        <name>Zn(2+)</name>
        <dbReference type="ChEBI" id="CHEBI:29105"/>
        <note>catalytic</note>
    </ligand>
</feature>
<name>A0A8B8DM76_CRAVI</name>
<evidence type="ECO:0000256" key="9">
    <source>
        <dbReference type="ARBA" id="ARBA00023157"/>
    </source>
</evidence>
<keyword evidence="5 14" id="KW-0732">Signal</keyword>
<dbReference type="SUPFAM" id="SSF57440">
    <property type="entry name" value="Kringle-like"/>
    <property type="match status" value="1"/>
</dbReference>
<evidence type="ECO:0000256" key="5">
    <source>
        <dbReference type="ARBA" id="ARBA00022729"/>
    </source>
</evidence>
<dbReference type="PROSITE" id="PS50041">
    <property type="entry name" value="C_TYPE_LECTIN_2"/>
    <property type="match status" value="1"/>
</dbReference>
<evidence type="ECO:0000256" key="15">
    <source>
        <dbReference type="SAM" id="MobiDB-lite"/>
    </source>
</evidence>
<dbReference type="PANTHER" id="PTHR19324:SF33">
    <property type="entry name" value="MUCIN-5AC"/>
    <property type="match status" value="1"/>
</dbReference>
<dbReference type="Pfam" id="PF00084">
    <property type="entry name" value="Sushi"/>
    <property type="match status" value="1"/>
</dbReference>
<dbReference type="InterPro" id="IPR038178">
    <property type="entry name" value="Kringle_sf"/>
</dbReference>
<dbReference type="InterPro" id="IPR016187">
    <property type="entry name" value="CTDL_fold"/>
</dbReference>
<dbReference type="InterPro" id="IPR024079">
    <property type="entry name" value="MetalloPept_cat_dom_sf"/>
</dbReference>
<feature type="domain" description="Sushi" evidence="19">
    <location>
        <begin position="1306"/>
        <end position="1369"/>
    </location>
</feature>
<feature type="binding site" evidence="13">
    <location>
        <position position="284"/>
    </location>
    <ligand>
        <name>Zn(2+)</name>
        <dbReference type="ChEBI" id="CHEBI:29105"/>
        <note>catalytic</note>
    </ligand>
</feature>
<dbReference type="PROSITE" id="PS50070">
    <property type="entry name" value="KRINGLE_2"/>
    <property type="match status" value="1"/>
</dbReference>
<evidence type="ECO:0000256" key="4">
    <source>
        <dbReference type="ARBA" id="ARBA00022723"/>
    </source>
</evidence>
<feature type="disulfide bond" evidence="12">
    <location>
        <begin position="1042"/>
        <end position="1076"/>
    </location>
</feature>
<evidence type="ECO:0000259" key="19">
    <source>
        <dbReference type="PROSITE" id="PS50923"/>
    </source>
</evidence>
<keyword evidence="22" id="KW-1185">Reference proteome</keyword>
<dbReference type="Gene3D" id="2.60.120.290">
    <property type="entry name" value="Spermadhesin, CUB domain"/>
    <property type="match status" value="1"/>
</dbReference>
<feature type="chain" id="PRO_5034546978" description="Metalloendopeptidase" evidence="14">
    <location>
        <begin position="20"/>
        <end position="1535"/>
    </location>
</feature>
<dbReference type="InterPro" id="IPR006026">
    <property type="entry name" value="Peptidase_Metallo"/>
</dbReference>
<evidence type="ECO:0000256" key="12">
    <source>
        <dbReference type="PROSITE-ProRule" id="PRU01005"/>
    </source>
</evidence>
<dbReference type="PANTHER" id="PTHR19324">
    <property type="entry name" value="PERFORIN-LIKE PROTEIN 1"/>
    <property type="match status" value="1"/>
</dbReference>
<evidence type="ECO:0000256" key="11">
    <source>
        <dbReference type="PROSITE-ProRule" id="PRU00302"/>
    </source>
</evidence>
<feature type="disulfide bond" evidence="10">
    <location>
        <begin position="983"/>
        <end position="1022"/>
    </location>
</feature>
<dbReference type="RefSeq" id="XP_022328868.1">
    <property type="nucleotide sequence ID" value="XM_022473160.1"/>
</dbReference>
<dbReference type="InterPro" id="IPR000436">
    <property type="entry name" value="Sushi_SCR_CCP_dom"/>
</dbReference>
<dbReference type="GO" id="GO:0008270">
    <property type="term" value="F:zinc ion binding"/>
    <property type="evidence" value="ECO:0007669"/>
    <property type="project" value="UniProtKB-UniRule"/>
</dbReference>
<feature type="binding site" evidence="13">
    <location>
        <position position="274"/>
    </location>
    <ligand>
        <name>Zn(2+)</name>
        <dbReference type="ChEBI" id="CHEBI:29105"/>
        <note>catalytic</note>
    </ligand>
</feature>
<dbReference type="Pfam" id="PF16977">
    <property type="entry name" value="ApeC"/>
    <property type="match status" value="2"/>
</dbReference>
<dbReference type="Gene3D" id="3.40.390.10">
    <property type="entry name" value="Collagenase (Catalytic Domain)"/>
    <property type="match status" value="1"/>
</dbReference>
<dbReference type="Gene3D" id="2.40.20.10">
    <property type="entry name" value="Plasminogen Kringle 4"/>
    <property type="match status" value="1"/>
</dbReference>
<protein>
    <recommendedName>
        <fullName evidence="14">Metalloendopeptidase</fullName>
        <ecNumber evidence="14">3.4.24.-</ecNumber>
    </recommendedName>
</protein>
<feature type="domain" description="CUB" evidence="16">
    <location>
        <begin position="838"/>
        <end position="954"/>
    </location>
</feature>
<dbReference type="Pfam" id="PF00431">
    <property type="entry name" value="CUB"/>
    <property type="match status" value="1"/>
</dbReference>
<dbReference type="EC" id="3.4.24.-" evidence="14"/>
<gene>
    <name evidence="23" type="primary">LOC111127870</name>
</gene>
<dbReference type="InterPro" id="IPR031569">
    <property type="entry name" value="ApeC"/>
</dbReference>
<evidence type="ECO:0000256" key="2">
    <source>
        <dbReference type="ARBA" id="ARBA00022572"/>
    </source>
</evidence>
<evidence type="ECO:0000256" key="10">
    <source>
        <dbReference type="PROSITE-ProRule" id="PRU00121"/>
    </source>
</evidence>
<evidence type="ECO:0000256" key="7">
    <source>
        <dbReference type="ARBA" id="ARBA00022833"/>
    </source>
</evidence>
<feature type="compositionally biased region" description="Basic and acidic residues" evidence="15">
    <location>
        <begin position="55"/>
        <end position="68"/>
    </location>
</feature>
<dbReference type="CDD" id="cd00037">
    <property type="entry name" value="CLECT"/>
    <property type="match status" value="1"/>
</dbReference>
<evidence type="ECO:0000256" key="13">
    <source>
        <dbReference type="PROSITE-ProRule" id="PRU01211"/>
    </source>
</evidence>
<dbReference type="Pfam" id="PF01400">
    <property type="entry name" value="Astacin"/>
    <property type="match status" value="1"/>
</dbReference>
<evidence type="ECO:0000313" key="22">
    <source>
        <dbReference type="Proteomes" id="UP000694844"/>
    </source>
</evidence>
<comment type="function">
    <text evidence="1">Metalloprotease.</text>
</comment>
<dbReference type="Pfam" id="PF00051">
    <property type="entry name" value="Kringle"/>
    <property type="match status" value="1"/>
</dbReference>
<dbReference type="InterPro" id="IPR003582">
    <property type="entry name" value="ShKT_dom"/>
</dbReference>
<keyword evidence="2 10" id="KW-0420">Kringle</keyword>
<dbReference type="InterPro" id="IPR018056">
    <property type="entry name" value="Kringle_CS"/>
</dbReference>
<dbReference type="PROSITE" id="PS51864">
    <property type="entry name" value="ASTACIN"/>
    <property type="match status" value="1"/>
</dbReference>
<dbReference type="PROSITE" id="PS01180">
    <property type="entry name" value="CUB"/>
    <property type="match status" value="1"/>
</dbReference>
<feature type="domain" description="ShKT" evidence="20">
    <location>
        <begin position="1042"/>
        <end position="1076"/>
    </location>
</feature>
<evidence type="ECO:0000259" key="18">
    <source>
        <dbReference type="PROSITE" id="PS50070"/>
    </source>
</evidence>
<keyword evidence="9 10" id="KW-1015">Disulfide bond</keyword>
<evidence type="ECO:0000259" key="21">
    <source>
        <dbReference type="PROSITE" id="PS51864"/>
    </source>
</evidence>
<evidence type="ECO:0000256" key="14">
    <source>
        <dbReference type="RuleBase" id="RU361183"/>
    </source>
</evidence>
<feature type="domain" description="C-type lectin" evidence="17">
    <location>
        <begin position="1152"/>
        <end position="1247"/>
    </location>
</feature>
<feature type="signal peptide" evidence="14">
    <location>
        <begin position="1"/>
        <end position="19"/>
    </location>
</feature>
<dbReference type="SMART" id="SM00042">
    <property type="entry name" value="CUB"/>
    <property type="match status" value="1"/>
</dbReference>
<dbReference type="InterPro" id="IPR035914">
    <property type="entry name" value="Sperma_CUB_dom_sf"/>
</dbReference>
<keyword evidence="7 13" id="KW-0862">Zinc</keyword>
<dbReference type="SUPFAM" id="SSF56436">
    <property type="entry name" value="C-type lectin-like"/>
    <property type="match status" value="1"/>
</dbReference>
<keyword evidence="6 13" id="KW-0378">Hydrolase</keyword>
<evidence type="ECO:0000259" key="16">
    <source>
        <dbReference type="PROSITE" id="PS01180"/>
    </source>
</evidence>
<dbReference type="PROSITE" id="PS50923">
    <property type="entry name" value="SUSHI"/>
    <property type="match status" value="2"/>
</dbReference>
<dbReference type="InterPro" id="IPR000859">
    <property type="entry name" value="CUB_dom"/>
</dbReference>
<dbReference type="KEGG" id="cvn:111127870"/>
<keyword evidence="8 13" id="KW-0482">Metalloprotease</keyword>
<dbReference type="SUPFAM" id="SSF57535">
    <property type="entry name" value="Complement control module/SCR domain"/>
    <property type="match status" value="1"/>
</dbReference>